<evidence type="ECO:0000256" key="1">
    <source>
        <dbReference type="ARBA" id="ARBA00006817"/>
    </source>
</evidence>
<organism evidence="3 4">
    <name type="scientific">Caenispirillum bisanense</name>
    <dbReference type="NCBI Taxonomy" id="414052"/>
    <lineage>
        <taxon>Bacteria</taxon>
        <taxon>Pseudomonadati</taxon>
        <taxon>Pseudomonadota</taxon>
        <taxon>Alphaproteobacteria</taxon>
        <taxon>Rhodospirillales</taxon>
        <taxon>Novispirillaceae</taxon>
        <taxon>Caenispirillum</taxon>
    </lineage>
</organism>
<gene>
    <name evidence="3" type="ORF">SAMN05421508_103110</name>
</gene>
<keyword evidence="4" id="KW-1185">Reference proteome</keyword>
<name>A0A286GDI7_9PROT</name>
<dbReference type="InterPro" id="IPR023393">
    <property type="entry name" value="START-like_dom_sf"/>
</dbReference>
<proteinExistence type="inferred from homology"/>
<dbReference type="SUPFAM" id="SSF55961">
    <property type="entry name" value="Bet v1-like"/>
    <property type="match status" value="1"/>
</dbReference>
<dbReference type="RefSeq" id="WP_097278478.1">
    <property type="nucleotide sequence ID" value="NZ_OCNJ01000003.1"/>
</dbReference>
<protein>
    <submittedName>
        <fullName evidence="3">Uncharacterized conserved protein YndB, AHSA1/START domain</fullName>
    </submittedName>
</protein>
<evidence type="ECO:0000259" key="2">
    <source>
        <dbReference type="Pfam" id="PF08327"/>
    </source>
</evidence>
<dbReference type="Gene3D" id="3.30.530.20">
    <property type="match status" value="1"/>
</dbReference>
<reference evidence="3 4" key="1">
    <citation type="submission" date="2017-09" db="EMBL/GenBank/DDBJ databases">
        <authorList>
            <person name="Ehlers B."/>
            <person name="Leendertz F.H."/>
        </authorList>
    </citation>
    <scope>NUCLEOTIDE SEQUENCE [LARGE SCALE GENOMIC DNA]</scope>
    <source>
        <strain evidence="3 4">USBA 140</strain>
    </source>
</reference>
<comment type="similarity">
    <text evidence="1">Belongs to the AHA1 family.</text>
</comment>
<dbReference type="CDD" id="cd08899">
    <property type="entry name" value="SRPBCC_CalC_Aha1-like_6"/>
    <property type="match status" value="1"/>
</dbReference>
<accession>A0A286GDI7</accession>
<evidence type="ECO:0000313" key="4">
    <source>
        <dbReference type="Proteomes" id="UP000219621"/>
    </source>
</evidence>
<dbReference type="OrthoDB" id="9800600at2"/>
<dbReference type="InterPro" id="IPR013538">
    <property type="entry name" value="ASHA1/2-like_C"/>
</dbReference>
<dbReference type="EMBL" id="OCNJ01000003">
    <property type="protein sequence ID" value="SOD93558.1"/>
    <property type="molecule type" value="Genomic_DNA"/>
</dbReference>
<feature type="domain" description="Activator of Hsp90 ATPase homologue 1/2-like C-terminal" evidence="2">
    <location>
        <begin position="28"/>
        <end position="152"/>
    </location>
</feature>
<dbReference type="AlphaFoldDB" id="A0A286GDI7"/>
<evidence type="ECO:0000313" key="3">
    <source>
        <dbReference type="EMBL" id="SOD93558.1"/>
    </source>
</evidence>
<dbReference type="Pfam" id="PF08327">
    <property type="entry name" value="AHSA1"/>
    <property type="match status" value="1"/>
</dbReference>
<dbReference type="Proteomes" id="UP000219621">
    <property type="component" value="Unassembled WGS sequence"/>
</dbReference>
<sequence>MTETLTRDAHGVLVEPATLKIERLLPGPVDRVWSYLTDGELRRRWLAAGAMDLRVGAGFELVWRNDGLSEADDVRPESFREEERMTSRITEVDPPHRLSFTWMDDGEVTFELTPQGRDVLLTVVHRRLPDRAMSLCVAAGWHTHLDILVARLTDTAAPSFWSTWTRLQAEYDSRLPK</sequence>